<dbReference type="OrthoDB" id="9767568at2"/>
<sequence length="305" mass="31373">MATFSQWVAGARPRTLPAAVAPVAVGTAAAHAVGRADASGALLALLVSLALQVGVNYANDYSDGIRGTDAVRVGPVRLVGQELADPAEVKLAAFLSFFFAALAGLALVAVSQQWWLLLVGVLCVLAAWYYTGGSRPYGYAGLGEVMVFVFFGLVATLGTQLTQAGRVTWAGLLGAVGVGGLVTAILVANNLRDIPTDREQGKLTLAVRLGDRGTRVLYVALVVVSAAAVVGCAALQVWSDADRTALLGHPGWPWALLGLLSLPLAVPLVRGLRSGATGRDLVPVLSGTGRLTLVYALLLGVGLVL</sequence>
<dbReference type="PIRSF" id="PIRSF005355">
    <property type="entry name" value="UBIAD1"/>
    <property type="match status" value="1"/>
</dbReference>
<evidence type="ECO:0000256" key="5">
    <source>
        <dbReference type="ARBA" id="ARBA00022692"/>
    </source>
</evidence>
<dbReference type="NCBIfam" id="TIGR00751">
    <property type="entry name" value="menA"/>
    <property type="match status" value="1"/>
</dbReference>
<dbReference type="AlphaFoldDB" id="A0A542DX68"/>
<evidence type="ECO:0000256" key="1">
    <source>
        <dbReference type="ARBA" id="ARBA00004141"/>
    </source>
</evidence>
<feature type="transmembrane region" description="Helical" evidence="8">
    <location>
        <begin position="169"/>
        <end position="188"/>
    </location>
</feature>
<dbReference type="NCBIfam" id="NF004751">
    <property type="entry name" value="PRK06080.1-3"/>
    <property type="match status" value="1"/>
</dbReference>
<evidence type="ECO:0000313" key="11">
    <source>
        <dbReference type="Proteomes" id="UP000317893"/>
    </source>
</evidence>
<feature type="transmembrane region" description="Helical" evidence="8">
    <location>
        <begin position="114"/>
        <end position="130"/>
    </location>
</feature>
<dbReference type="RefSeq" id="WP_141846874.1">
    <property type="nucleotide sequence ID" value="NZ_BAAAPR010000008.1"/>
</dbReference>
<keyword evidence="7 8" id="KW-0472">Membrane</keyword>
<keyword evidence="4 8" id="KW-0808">Transferase</keyword>
<dbReference type="HAMAP" id="MF_01937">
    <property type="entry name" value="MenA_1"/>
    <property type="match status" value="1"/>
</dbReference>
<dbReference type="GO" id="GO:0005886">
    <property type="term" value="C:plasma membrane"/>
    <property type="evidence" value="ECO:0007669"/>
    <property type="project" value="UniProtKB-SubCell"/>
</dbReference>
<dbReference type="Proteomes" id="UP000317893">
    <property type="component" value="Unassembled WGS sequence"/>
</dbReference>
<dbReference type="GO" id="GO:0046428">
    <property type="term" value="F:1,4-dihydroxy-2-naphthoate polyprenyltransferase activity"/>
    <property type="evidence" value="ECO:0007669"/>
    <property type="project" value="UniProtKB-UniRule"/>
</dbReference>
<dbReference type="UniPathway" id="UPA00079">
    <property type="reaction ID" value="UER00168"/>
</dbReference>
<keyword evidence="5 8" id="KW-0812">Transmembrane</keyword>
<dbReference type="InterPro" id="IPR000537">
    <property type="entry name" value="UbiA_prenyltransferase"/>
</dbReference>
<reference evidence="10 11" key="1">
    <citation type="submission" date="2019-06" db="EMBL/GenBank/DDBJ databases">
        <title>Sequencing the genomes of 1000 actinobacteria strains.</title>
        <authorList>
            <person name="Klenk H.-P."/>
        </authorList>
    </citation>
    <scope>NUCLEOTIDE SEQUENCE [LARGE SCALE GENOMIC DNA]</scope>
    <source>
        <strain evidence="10 11">DSM 18607</strain>
    </source>
</reference>
<comment type="subcellular location">
    <subcellularLocation>
        <location evidence="8">Cell membrane</location>
        <topology evidence="8">Multi-pass membrane protein</topology>
    </subcellularLocation>
    <subcellularLocation>
        <location evidence="1">Membrane</location>
        <topology evidence="1">Multi-pass membrane protein</topology>
    </subcellularLocation>
</comment>
<proteinExistence type="inferred from homology"/>
<dbReference type="InterPro" id="IPR026046">
    <property type="entry name" value="UBIAD1"/>
</dbReference>
<dbReference type="InterPro" id="IPR004657">
    <property type="entry name" value="MenA"/>
</dbReference>
<comment type="pathway">
    <text evidence="8">Quinol/quinone metabolism; menaquinone biosynthesis; menaquinol from 1,4-dihydroxy-2-naphthoate: step 1/2.</text>
</comment>
<evidence type="ECO:0000256" key="8">
    <source>
        <dbReference type="HAMAP-Rule" id="MF_01937"/>
    </source>
</evidence>
<dbReference type="GO" id="GO:0009234">
    <property type="term" value="P:menaquinone biosynthetic process"/>
    <property type="evidence" value="ECO:0007669"/>
    <property type="project" value="UniProtKB-UniRule"/>
</dbReference>
<comment type="catalytic activity">
    <reaction evidence="8">
        <text>an all-trans-polyprenyl diphosphate + 1,4-dihydroxy-2-naphthoate + H(+) = a 2-demethylmenaquinol + CO2 + diphosphate</text>
        <dbReference type="Rhea" id="RHEA:26478"/>
        <dbReference type="Rhea" id="RHEA-COMP:9563"/>
        <dbReference type="Rhea" id="RHEA-COMP:9564"/>
        <dbReference type="ChEBI" id="CHEBI:11173"/>
        <dbReference type="ChEBI" id="CHEBI:15378"/>
        <dbReference type="ChEBI" id="CHEBI:16526"/>
        <dbReference type="ChEBI" id="CHEBI:33019"/>
        <dbReference type="ChEBI" id="CHEBI:55437"/>
        <dbReference type="ChEBI" id="CHEBI:58914"/>
        <dbReference type="EC" id="2.5.1.74"/>
    </reaction>
</comment>
<dbReference type="PANTHER" id="PTHR13929:SF0">
    <property type="entry name" value="UBIA PRENYLTRANSFERASE DOMAIN-CONTAINING PROTEIN 1"/>
    <property type="match status" value="1"/>
</dbReference>
<evidence type="ECO:0000256" key="9">
    <source>
        <dbReference type="NCBIfam" id="TIGR00751"/>
    </source>
</evidence>
<keyword evidence="2 8" id="KW-0474">Menaquinone biosynthesis</keyword>
<keyword evidence="3 8" id="KW-1003">Cell membrane</keyword>
<dbReference type="EC" id="2.5.1.74" evidence="8 9"/>
<comment type="caution">
    <text evidence="10">The sequence shown here is derived from an EMBL/GenBank/DDBJ whole genome shotgun (WGS) entry which is preliminary data.</text>
</comment>
<organism evidence="10 11">
    <name type="scientific">Lapillicoccus jejuensis</name>
    <dbReference type="NCBI Taxonomy" id="402171"/>
    <lineage>
        <taxon>Bacteria</taxon>
        <taxon>Bacillati</taxon>
        <taxon>Actinomycetota</taxon>
        <taxon>Actinomycetes</taxon>
        <taxon>Micrococcales</taxon>
        <taxon>Intrasporangiaceae</taxon>
        <taxon>Lapillicoccus</taxon>
    </lineage>
</organism>
<protein>
    <recommendedName>
        <fullName evidence="8 9">1,4-dihydroxy-2-naphthoate octaprenyltransferase</fullName>
        <shortName evidence="8">DHNA-octaprenyltransferase</shortName>
        <ecNumber evidence="8 9">2.5.1.74</ecNumber>
    </recommendedName>
</protein>
<evidence type="ECO:0000256" key="4">
    <source>
        <dbReference type="ARBA" id="ARBA00022679"/>
    </source>
</evidence>
<feature type="transmembrane region" description="Helical" evidence="8">
    <location>
        <begin position="281"/>
        <end position="304"/>
    </location>
</feature>
<keyword evidence="6 8" id="KW-1133">Transmembrane helix</keyword>
<feature type="transmembrane region" description="Helical" evidence="8">
    <location>
        <begin position="216"/>
        <end position="239"/>
    </location>
</feature>
<dbReference type="Pfam" id="PF01040">
    <property type="entry name" value="UbiA"/>
    <property type="match status" value="1"/>
</dbReference>
<feature type="transmembrane region" description="Helical" evidence="8">
    <location>
        <begin position="91"/>
        <end position="108"/>
    </location>
</feature>
<feature type="transmembrane region" description="Helical" evidence="8">
    <location>
        <begin position="137"/>
        <end position="157"/>
    </location>
</feature>
<dbReference type="PANTHER" id="PTHR13929">
    <property type="entry name" value="1,4-DIHYDROXY-2-NAPHTHOATE OCTAPRENYLTRANSFERASE"/>
    <property type="match status" value="1"/>
</dbReference>
<evidence type="ECO:0000256" key="3">
    <source>
        <dbReference type="ARBA" id="ARBA00022475"/>
    </source>
</evidence>
<dbReference type="EMBL" id="VFMN01000001">
    <property type="protein sequence ID" value="TQJ07676.1"/>
    <property type="molecule type" value="Genomic_DNA"/>
</dbReference>
<evidence type="ECO:0000256" key="2">
    <source>
        <dbReference type="ARBA" id="ARBA00022428"/>
    </source>
</evidence>
<dbReference type="CDD" id="cd13962">
    <property type="entry name" value="PT_UbiA_UBIAD1"/>
    <property type="match status" value="1"/>
</dbReference>
<gene>
    <name evidence="8" type="primary">menA</name>
    <name evidence="10" type="ORF">FB458_0744</name>
</gene>
<evidence type="ECO:0000313" key="10">
    <source>
        <dbReference type="EMBL" id="TQJ07676.1"/>
    </source>
</evidence>
<feature type="transmembrane region" description="Helical" evidence="8">
    <location>
        <begin position="251"/>
        <end position="269"/>
    </location>
</feature>
<keyword evidence="11" id="KW-1185">Reference proteome</keyword>
<comment type="function">
    <text evidence="8">Conversion of 1,4-dihydroxy-2-naphthoate (DHNA) to demethylmenaquinone (DMK).</text>
</comment>
<comment type="similarity">
    <text evidence="8">Belongs to the MenA family. Type 1 subfamily.</text>
</comment>
<accession>A0A542DX68</accession>
<name>A0A542DX68_9MICO</name>
<evidence type="ECO:0000256" key="6">
    <source>
        <dbReference type="ARBA" id="ARBA00022989"/>
    </source>
</evidence>
<dbReference type="GO" id="GO:0042371">
    <property type="term" value="P:vitamin K biosynthetic process"/>
    <property type="evidence" value="ECO:0007669"/>
    <property type="project" value="TreeGrafter"/>
</dbReference>
<evidence type="ECO:0000256" key="7">
    <source>
        <dbReference type="ARBA" id="ARBA00023136"/>
    </source>
</evidence>